<feature type="compositionally biased region" description="Basic and acidic residues" evidence="1">
    <location>
        <begin position="92"/>
        <end position="101"/>
    </location>
</feature>
<organism evidence="2 3">
    <name type="scientific">Candidula unifasciata</name>
    <dbReference type="NCBI Taxonomy" id="100452"/>
    <lineage>
        <taxon>Eukaryota</taxon>
        <taxon>Metazoa</taxon>
        <taxon>Spiralia</taxon>
        <taxon>Lophotrochozoa</taxon>
        <taxon>Mollusca</taxon>
        <taxon>Gastropoda</taxon>
        <taxon>Heterobranchia</taxon>
        <taxon>Euthyneura</taxon>
        <taxon>Panpulmonata</taxon>
        <taxon>Eupulmonata</taxon>
        <taxon>Stylommatophora</taxon>
        <taxon>Helicina</taxon>
        <taxon>Helicoidea</taxon>
        <taxon>Geomitridae</taxon>
        <taxon>Candidula</taxon>
    </lineage>
</organism>
<proteinExistence type="predicted"/>
<reference evidence="2" key="1">
    <citation type="submission" date="2021-04" db="EMBL/GenBank/DDBJ databases">
        <authorList>
            <consortium name="Molecular Ecology Group"/>
        </authorList>
    </citation>
    <scope>NUCLEOTIDE SEQUENCE</scope>
</reference>
<gene>
    <name evidence="2" type="ORF">CUNI_LOCUS5912</name>
</gene>
<sequence>WQLSTSPDSSVWNDPAIVTTSQFTESAGIFQDTASHLLKSLQNQMTETEAPFHRLPFVQRFPLASVGGWPPHHTYNPPPGFRASLSSQQTSEAHKMAEVLQ</sequence>
<name>A0A8S3YTC4_9EUPU</name>
<evidence type="ECO:0000313" key="3">
    <source>
        <dbReference type="Proteomes" id="UP000678393"/>
    </source>
</evidence>
<protein>
    <submittedName>
        <fullName evidence="2">Uncharacterized protein</fullName>
    </submittedName>
</protein>
<keyword evidence="3" id="KW-1185">Reference proteome</keyword>
<feature type="non-terminal residue" evidence="2">
    <location>
        <position position="1"/>
    </location>
</feature>
<dbReference type="EMBL" id="CAJHNH020000885">
    <property type="protein sequence ID" value="CAG5120354.1"/>
    <property type="molecule type" value="Genomic_DNA"/>
</dbReference>
<dbReference type="Proteomes" id="UP000678393">
    <property type="component" value="Unassembled WGS sequence"/>
</dbReference>
<evidence type="ECO:0000313" key="2">
    <source>
        <dbReference type="EMBL" id="CAG5120354.1"/>
    </source>
</evidence>
<accession>A0A8S3YTC4</accession>
<comment type="caution">
    <text evidence="2">The sequence shown here is derived from an EMBL/GenBank/DDBJ whole genome shotgun (WGS) entry which is preliminary data.</text>
</comment>
<evidence type="ECO:0000256" key="1">
    <source>
        <dbReference type="SAM" id="MobiDB-lite"/>
    </source>
</evidence>
<feature type="region of interest" description="Disordered" evidence="1">
    <location>
        <begin position="68"/>
        <end position="101"/>
    </location>
</feature>
<dbReference type="AlphaFoldDB" id="A0A8S3YTC4"/>